<proteinExistence type="inferred from homology"/>
<organism evidence="2">
    <name type="scientific">marine sediment metagenome</name>
    <dbReference type="NCBI Taxonomy" id="412755"/>
    <lineage>
        <taxon>unclassified sequences</taxon>
        <taxon>metagenomes</taxon>
        <taxon>ecological metagenomes</taxon>
    </lineage>
</organism>
<sequence>MIETMHTASGVGLAAPQVGVLLRVIIIGMPEEEVI</sequence>
<dbReference type="AlphaFoldDB" id="X1I8T2"/>
<dbReference type="Pfam" id="PF01327">
    <property type="entry name" value="Pep_deformylase"/>
    <property type="match status" value="1"/>
</dbReference>
<dbReference type="InterPro" id="IPR036821">
    <property type="entry name" value="Peptide_deformylase_sf"/>
</dbReference>
<dbReference type="GO" id="GO:0042586">
    <property type="term" value="F:peptide deformylase activity"/>
    <property type="evidence" value="ECO:0007669"/>
    <property type="project" value="InterPro"/>
</dbReference>
<evidence type="ECO:0008006" key="3">
    <source>
        <dbReference type="Google" id="ProtNLM"/>
    </source>
</evidence>
<reference evidence="2" key="1">
    <citation type="journal article" date="2014" name="Front. Microbiol.">
        <title>High frequency of phylogenetically diverse reductive dehalogenase-homologous genes in deep subseafloor sedimentary metagenomes.</title>
        <authorList>
            <person name="Kawai M."/>
            <person name="Futagami T."/>
            <person name="Toyoda A."/>
            <person name="Takaki Y."/>
            <person name="Nishi S."/>
            <person name="Hori S."/>
            <person name="Arai W."/>
            <person name="Tsubouchi T."/>
            <person name="Morono Y."/>
            <person name="Uchiyama I."/>
            <person name="Ito T."/>
            <person name="Fujiyama A."/>
            <person name="Inagaki F."/>
            <person name="Takami H."/>
        </authorList>
    </citation>
    <scope>NUCLEOTIDE SEQUENCE</scope>
    <source>
        <strain evidence="2">Expedition CK06-06</strain>
    </source>
</reference>
<dbReference type="Gene3D" id="3.90.45.10">
    <property type="entry name" value="Peptide deformylase"/>
    <property type="match status" value="1"/>
</dbReference>
<protein>
    <recommendedName>
        <fullName evidence="3">Peptide deformylase</fullName>
    </recommendedName>
</protein>
<comment type="caution">
    <text evidence="2">The sequence shown here is derived from an EMBL/GenBank/DDBJ whole genome shotgun (WGS) entry which is preliminary data.</text>
</comment>
<dbReference type="EMBL" id="BARU01022191">
    <property type="protein sequence ID" value="GAH53958.1"/>
    <property type="molecule type" value="Genomic_DNA"/>
</dbReference>
<name>X1I8T2_9ZZZZ</name>
<evidence type="ECO:0000256" key="1">
    <source>
        <dbReference type="ARBA" id="ARBA00010759"/>
    </source>
</evidence>
<dbReference type="InterPro" id="IPR023635">
    <property type="entry name" value="Peptide_deformylase"/>
</dbReference>
<dbReference type="SUPFAM" id="SSF56420">
    <property type="entry name" value="Peptide deformylase"/>
    <property type="match status" value="1"/>
</dbReference>
<accession>X1I8T2</accession>
<comment type="similarity">
    <text evidence="1">Belongs to the polypeptide deformylase family.</text>
</comment>
<feature type="non-terminal residue" evidence="2">
    <location>
        <position position="35"/>
    </location>
</feature>
<evidence type="ECO:0000313" key="2">
    <source>
        <dbReference type="EMBL" id="GAH53958.1"/>
    </source>
</evidence>
<gene>
    <name evidence="2" type="ORF">S03H2_36185</name>
</gene>